<accession>A0AAV1K4C6</accession>
<keyword evidence="4" id="KW-1185">Reference proteome</keyword>
<protein>
    <recommendedName>
        <fullName evidence="5">Serine/threonine-protein kinase clkA</fullName>
    </recommendedName>
</protein>
<feature type="compositionally biased region" description="Polar residues" evidence="1">
    <location>
        <begin position="285"/>
        <end position="299"/>
    </location>
</feature>
<feature type="region of interest" description="Disordered" evidence="1">
    <location>
        <begin position="632"/>
        <end position="657"/>
    </location>
</feature>
<feature type="compositionally biased region" description="Basic and acidic residues" evidence="1">
    <location>
        <begin position="173"/>
        <end position="186"/>
    </location>
</feature>
<feature type="chain" id="PRO_5043393311" description="Serine/threonine-protein kinase clkA" evidence="2">
    <location>
        <begin position="17"/>
        <end position="690"/>
    </location>
</feature>
<comment type="caution">
    <text evidence="3">The sequence shown here is derived from an EMBL/GenBank/DDBJ whole genome shotgun (WGS) entry which is preliminary data.</text>
</comment>
<feature type="region of interest" description="Disordered" evidence="1">
    <location>
        <begin position="251"/>
        <end position="303"/>
    </location>
</feature>
<feature type="compositionally biased region" description="Acidic residues" evidence="1">
    <location>
        <begin position="188"/>
        <end position="197"/>
    </location>
</feature>
<evidence type="ECO:0000256" key="2">
    <source>
        <dbReference type="SAM" id="SignalP"/>
    </source>
</evidence>
<dbReference type="EMBL" id="CAVLEF010000281">
    <property type="protein sequence ID" value="CAK1555992.1"/>
    <property type="molecule type" value="Genomic_DNA"/>
</dbReference>
<feature type="compositionally biased region" description="Polar residues" evidence="1">
    <location>
        <begin position="254"/>
        <end position="271"/>
    </location>
</feature>
<reference evidence="3 4" key="1">
    <citation type="submission" date="2023-11" db="EMBL/GenBank/DDBJ databases">
        <authorList>
            <person name="Okamura Y."/>
        </authorList>
    </citation>
    <scope>NUCLEOTIDE SEQUENCE [LARGE SCALE GENOMIC DNA]</scope>
</reference>
<proteinExistence type="predicted"/>
<evidence type="ECO:0000313" key="3">
    <source>
        <dbReference type="EMBL" id="CAK1555992.1"/>
    </source>
</evidence>
<dbReference type="Proteomes" id="UP001497472">
    <property type="component" value="Unassembled WGS sequence"/>
</dbReference>
<evidence type="ECO:0008006" key="5">
    <source>
        <dbReference type="Google" id="ProtNLM"/>
    </source>
</evidence>
<evidence type="ECO:0000313" key="4">
    <source>
        <dbReference type="Proteomes" id="UP001497472"/>
    </source>
</evidence>
<name>A0AAV1K4C6_9NEOP</name>
<feature type="compositionally biased region" description="Acidic residues" evidence="1">
    <location>
        <begin position="643"/>
        <end position="654"/>
    </location>
</feature>
<feature type="region of interest" description="Disordered" evidence="1">
    <location>
        <begin position="173"/>
        <end position="224"/>
    </location>
</feature>
<dbReference type="AlphaFoldDB" id="A0AAV1K4C6"/>
<keyword evidence="2" id="KW-0732">Signal</keyword>
<sequence length="690" mass="78202">MLLLLYTFAAIANIVAKSHNFNIDNDVNPYLRVKRANDHFSDVPVNYNDGSREWNPEFQPDLISDVNVNDSIDPSNDEAVELNDDITTVISAEEESLDYENGGRFVITPSRRVNLYPNKRPEKIPPTINKGKNKTQAYYPLSHTYIPGYNQPDDVFNFEKGPVQADVKNKTVAAKDNKRNKERTGNESETDDAATEDGDVKRKRVQRSYYLPVQRRPGKPQEYYPLSHTYIPGQNEQDDVFDFELGTVIPYANKTGNGHNSTNGTEGNLSNKNDKPGGPKHTMHKNNVTTKKPPTSTEADSGFWGGWFGGGKTTTNRPNVIKHQTSPKPTKHKELDESLDYENGGGYVSYTSPKNRHPSLQQQRSYYQPIYENEGNGRKKIAGYYPLSHTYIPGTNQQEDVWKYEGGPVYPYPSGQEAHATPNKNRGHKVVYVETEEQATTVHHSKNKGKGDKDEGLLTKYLVNPIKKLFGYRKKRSIDNANRDAIVVRKRNGVTEFLNNMVQKVYNYTLHDQVVVIDEKNVLSNRGNSVSDAYGQYKYDNGQYHSGYNVPDYNGGAYPNNYQNNAYPSYQNRYPDNQNGYTNNRYGYTNNQYGYQDPYNRNGYQSNANEINSVAITESPYNNQYSLSQDATNAEAEKGTNDVSDDDLNGENETNESGAQKIVKETCFLCSSMGCPKDHRRRGFVCVRIR</sequence>
<organism evidence="3 4">
    <name type="scientific">Leptosia nina</name>
    <dbReference type="NCBI Taxonomy" id="320188"/>
    <lineage>
        <taxon>Eukaryota</taxon>
        <taxon>Metazoa</taxon>
        <taxon>Ecdysozoa</taxon>
        <taxon>Arthropoda</taxon>
        <taxon>Hexapoda</taxon>
        <taxon>Insecta</taxon>
        <taxon>Pterygota</taxon>
        <taxon>Neoptera</taxon>
        <taxon>Endopterygota</taxon>
        <taxon>Lepidoptera</taxon>
        <taxon>Glossata</taxon>
        <taxon>Ditrysia</taxon>
        <taxon>Papilionoidea</taxon>
        <taxon>Pieridae</taxon>
        <taxon>Pierinae</taxon>
        <taxon>Leptosia</taxon>
    </lineage>
</organism>
<gene>
    <name evidence="3" type="ORF">LNINA_LOCUS14770</name>
</gene>
<feature type="signal peptide" evidence="2">
    <location>
        <begin position="1"/>
        <end position="16"/>
    </location>
</feature>
<evidence type="ECO:0000256" key="1">
    <source>
        <dbReference type="SAM" id="MobiDB-lite"/>
    </source>
</evidence>